<keyword evidence="2" id="KW-1185">Reference proteome</keyword>
<evidence type="ECO:0000313" key="1">
    <source>
        <dbReference type="EMBL" id="PUE64129.1"/>
    </source>
</evidence>
<comment type="caution">
    <text evidence="1">The sequence shown here is derived from an EMBL/GenBank/DDBJ whole genome shotgun (WGS) entry which is preliminary data.</text>
</comment>
<sequence>MLIYGITDIQNKPSLIKSMDIAQIVDKRKNITLGYFISSKYEKQIKPLIDKIDRDEKLAKLKKLKQHEDFEKESENNS</sequence>
<reference evidence="1 2" key="1">
    <citation type="submission" date="2017-02" db="EMBL/GenBank/DDBJ databases">
        <title>Arcobacter caeni sp. nov, a new Arcobacter species isolated from reclaimed water.</title>
        <authorList>
            <person name="Figueras M.J."/>
            <person name="Perez-Cataluna A."/>
            <person name="Salas-Masso N."/>
        </authorList>
    </citation>
    <scope>NUCLEOTIDE SEQUENCE [LARGE SCALE GENOMIC DNA]</scope>
    <source>
        <strain evidence="1 2">RW17-10</strain>
    </source>
</reference>
<evidence type="ECO:0000313" key="2">
    <source>
        <dbReference type="Proteomes" id="UP000251135"/>
    </source>
</evidence>
<dbReference type="OrthoDB" id="5347532at2"/>
<protein>
    <submittedName>
        <fullName evidence="1">Uncharacterized protein</fullName>
    </submittedName>
</protein>
<accession>A0A363CYI0</accession>
<proteinExistence type="predicted"/>
<organism evidence="1 2">
    <name type="scientific">Arcobacter caeni</name>
    <dbReference type="NCBI Taxonomy" id="1912877"/>
    <lineage>
        <taxon>Bacteria</taxon>
        <taxon>Pseudomonadati</taxon>
        <taxon>Campylobacterota</taxon>
        <taxon>Epsilonproteobacteria</taxon>
        <taxon>Campylobacterales</taxon>
        <taxon>Arcobacteraceae</taxon>
        <taxon>Arcobacter</taxon>
    </lineage>
</organism>
<name>A0A363CYI0_9BACT</name>
<dbReference type="EMBL" id="MUXE01000010">
    <property type="protein sequence ID" value="PUE64129.1"/>
    <property type="molecule type" value="Genomic_DNA"/>
</dbReference>
<dbReference type="AlphaFoldDB" id="A0A363CYI0"/>
<dbReference type="RefSeq" id="WP_105925596.1">
    <property type="nucleotide sequence ID" value="NZ_MUXE01000010.1"/>
</dbReference>
<gene>
    <name evidence="1" type="ORF">B0174_07895</name>
</gene>
<dbReference type="Proteomes" id="UP000251135">
    <property type="component" value="Unassembled WGS sequence"/>
</dbReference>